<sequence>MLWHKHSHRMDIHRMDMKHQPLFSLASSTRLGSLALQWTGGSLPTGFPMGQHCAQRIHARTLYQRNKEGFYFCLMNPCGT</sequence>
<evidence type="ECO:0000313" key="1">
    <source>
        <dbReference type="EMBL" id="KUM49446.1"/>
    </source>
</evidence>
<geneLocation type="mitochondrion" evidence="1"/>
<keyword evidence="1" id="KW-0496">Mitochondrion</keyword>
<protein>
    <submittedName>
        <fullName evidence="1">Uncharacterized protein</fullName>
    </submittedName>
</protein>
<gene>
    <name evidence="1" type="ORF">ABT39_MTgene3997</name>
</gene>
<proteinExistence type="predicted"/>
<dbReference type="AlphaFoldDB" id="A0A117NI59"/>
<comment type="caution">
    <text evidence="1">The sequence shown here is derived from an EMBL/GenBank/DDBJ whole genome shotgun (WGS) entry which is preliminary data.</text>
</comment>
<accession>A0A117NI59</accession>
<name>A0A117NI59_PICGL</name>
<reference evidence="1" key="1">
    <citation type="journal article" date="2015" name="Genome Biol. Evol.">
        <title>Organellar Genomes of White Spruce (Picea glauca): Assembly and Annotation.</title>
        <authorList>
            <person name="Jackman S.D."/>
            <person name="Warren R.L."/>
            <person name="Gibb E.A."/>
            <person name="Vandervalk B.P."/>
            <person name="Mohamadi H."/>
            <person name="Chu J."/>
            <person name="Raymond A."/>
            <person name="Pleasance S."/>
            <person name="Coope R."/>
            <person name="Wildung M.R."/>
            <person name="Ritland C.E."/>
            <person name="Bousquet J."/>
            <person name="Jones S.J."/>
            <person name="Bohlmann J."/>
            <person name="Birol I."/>
        </authorList>
    </citation>
    <scope>NUCLEOTIDE SEQUENCE [LARGE SCALE GENOMIC DNA]</scope>
    <source>
        <tissue evidence="1">Flushing bud</tissue>
    </source>
</reference>
<organism evidence="1">
    <name type="scientific">Picea glauca</name>
    <name type="common">White spruce</name>
    <name type="synonym">Pinus glauca</name>
    <dbReference type="NCBI Taxonomy" id="3330"/>
    <lineage>
        <taxon>Eukaryota</taxon>
        <taxon>Viridiplantae</taxon>
        <taxon>Streptophyta</taxon>
        <taxon>Embryophyta</taxon>
        <taxon>Tracheophyta</taxon>
        <taxon>Spermatophyta</taxon>
        <taxon>Pinopsida</taxon>
        <taxon>Pinidae</taxon>
        <taxon>Conifers I</taxon>
        <taxon>Pinales</taxon>
        <taxon>Pinaceae</taxon>
        <taxon>Picea</taxon>
    </lineage>
</organism>
<dbReference type="EMBL" id="LKAM01000003">
    <property type="protein sequence ID" value="KUM49446.1"/>
    <property type="molecule type" value="Genomic_DNA"/>
</dbReference>